<feature type="transmembrane region" description="Helical" evidence="1">
    <location>
        <begin position="111"/>
        <end position="132"/>
    </location>
</feature>
<proteinExistence type="predicted"/>
<dbReference type="OrthoDB" id="278581at2"/>
<name>A0A0J1EAU7_RHOIS</name>
<dbReference type="AlphaFoldDB" id="A0A0J1EAU7"/>
<evidence type="ECO:0000256" key="1">
    <source>
        <dbReference type="SAM" id="Phobius"/>
    </source>
</evidence>
<keyword evidence="1" id="KW-1133">Transmembrane helix</keyword>
<feature type="transmembrane region" description="Helical" evidence="1">
    <location>
        <begin position="63"/>
        <end position="91"/>
    </location>
</feature>
<dbReference type="PATRIC" id="fig|595434.4.peg.4772"/>
<sequence length="137" mass="14680">MDLSDKLAQRREAKKSYGGKPRFRKAAVLQQILATSFGIPILISMCMSYLIPILEPVIGRVGILGLLGSLMVCMIGGVLFVCAMTLTGPVYKNQIDVTTKDLETWGFADRGAALVISGLAIAGLMWVALRLVGGISH</sequence>
<organism evidence="2 3">
    <name type="scientific">Rhodopirellula islandica</name>
    <dbReference type="NCBI Taxonomy" id="595434"/>
    <lineage>
        <taxon>Bacteria</taxon>
        <taxon>Pseudomonadati</taxon>
        <taxon>Planctomycetota</taxon>
        <taxon>Planctomycetia</taxon>
        <taxon>Pirellulales</taxon>
        <taxon>Pirellulaceae</taxon>
        <taxon>Rhodopirellula</taxon>
    </lineage>
</organism>
<keyword evidence="1" id="KW-0472">Membrane</keyword>
<evidence type="ECO:0008006" key="4">
    <source>
        <dbReference type="Google" id="ProtNLM"/>
    </source>
</evidence>
<keyword evidence="1" id="KW-0812">Transmembrane</keyword>
<accession>A0A0J1EAU7</accession>
<feature type="transmembrane region" description="Helical" evidence="1">
    <location>
        <begin position="28"/>
        <end position="51"/>
    </location>
</feature>
<keyword evidence="3" id="KW-1185">Reference proteome</keyword>
<dbReference type="EMBL" id="LECT01000043">
    <property type="protein sequence ID" value="KLU02734.1"/>
    <property type="molecule type" value="Genomic_DNA"/>
</dbReference>
<dbReference type="Proteomes" id="UP000036367">
    <property type="component" value="Unassembled WGS sequence"/>
</dbReference>
<gene>
    <name evidence="2" type="ORF">RISK_005030</name>
</gene>
<evidence type="ECO:0000313" key="3">
    <source>
        <dbReference type="Proteomes" id="UP000036367"/>
    </source>
</evidence>
<protein>
    <recommendedName>
        <fullName evidence="4">Transmembrane protein</fullName>
    </recommendedName>
</protein>
<comment type="caution">
    <text evidence="2">The sequence shown here is derived from an EMBL/GenBank/DDBJ whole genome shotgun (WGS) entry which is preliminary data.</text>
</comment>
<reference evidence="2" key="1">
    <citation type="submission" date="2015-05" db="EMBL/GenBank/DDBJ databases">
        <title>Permanent draft genome of Rhodopirellula islandicus K833.</title>
        <authorList>
            <person name="Kizina J."/>
            <person name="Richter M."/>
            <person name="Glockner F.O."/>
            <person name="Harder J."/>
        </authorList>
    </citation>
    <scope>NUCLEOTIDE SEQUENCE [LARGE SCALE GENOMIC DNA]</scope>
    <source>
        <strain evidence="2">K833</strain>
    </source>
</reference>
<evidence type="ECO:0000313" key="2">
    <source>
        <dbReference type="EMBL" id="KLU02734.1"/>
    </source>
</evidence>
<dbReference type="RefSeq" id="WP_047816154.1">
    <property type="nucleotide sequence ID" value="NZ_LECT01000043.1"/>
</dbReference>